<evidence type="ECO:0000256" key="2">
    <source>
        <dbReference type="ARBA" id="ARBA00022729"/>
    </source>
</evidence>
<dbReference type="Proteomes" id="UP001487740">
    <property type="component" value="Unassembled WGS sequence"/>
</dbReference>
<dbReference type="GO" id="GO:0008241">
    <property type="term" value="F:peptidyl-dipeptidase activity"/>
    <property type="evidence" value="ECO:0007669"/>
    <property type="project" value="InterPro"/>
</dbReference>
<evidence type="ECO:0000256" key="10">
    <source>
        <dbReference type="PIRSR" id="PIRSR601548-4"/>
    </source>
</evidence>
<feature type="region of interest" description="Disordered" evidence="15">
    <location>
        <begin position="401"/>
        <end position="428"/>
    </location>
</feature>
<dbReference type="EMBL" id="JARAKH010000043">
    <property type="protein sequence ID" value="KAK8379926.1"/>
    <property type="molecule type" value="Genomic_DNA"/>
</dbReference>
<evidence type="ECO:0000256" key="11">
    <source>
        <dbReference type="PIRSR" id="PIRSR601548-5"/>
    </source>
</evidence>
<evidence type="ECO:0000256" key="8">
    <source>
        <dbReference type="PIRSR" id="PIRSR601548-2"/>
    </source>
</evidence>
<comment type="similarity">
    <text evidence="1 13 14">Belongs to the peptidase M2 family.</text>
</comment>
<feature type="active site" description="Proton acceptor 2" evidence="7">
    <location>
        <position position="179"/>
    </location>
</feature>
<evidence type="ECO:0000256" key="16">
    <source>
        <dbReference type="SAM" id="Phobius"/>
    </source>
</evidence>
<dbReference type="GO" id="GO:0008237">
    <property type="term" value="F:metallopeptidase activity"/>
    <property type="evidence" value="ECO:0007669"/>
    <property type="project" value="UniProtKB-KW"/>
</dbReference>
<feature type="disulfide bond" evidence="10">
    <location>
        <begin position="35"/>
        <end position="41"/>
    </location>
</feature>
<comment type="caution">
    <text evidence="13">Lacks conserved residue(s) required for the propagation of feature annotation.</text>
</comment>
<accession>A0AAW0SYU2</accession>
<feature type="binding site" evidence="9">
    <location>
        <position position="206"/>
    </location>
    <ligand>
        <name>Zn(2+)</name>
        <dbReference type="ChEBI" id="CHEBI:29105"/>
        <label>1</label>
        <note>catalytic</note>
    </ligand>
</feature>
<dbReference type="AlphaFoldDB" id="A0AAW0SYU2"/>
<feature type="transmembrane region" description="Helical" evidence="16">
    <location>
        <begin position="438"/>
        <end position="468"/>
    </location>
</feature>
<organism evidence="17 18">
    <name type="scientific">Scylla paramamosain</name>
    <name type="common">Mud crab</name>
    <dbReference type="NCBI Taxonomy" id="85552"/>
    <lineage>
        <taxon>Eukaryota</taxon>
        <taxon>Metazoa</taxon>
        <taxon>Ecdysozoa</taxon>
        <taxon>Arthropoda</taxon>
        <taxon>Crustacea</taxon>
        <taxon>Multicrustacea</taxon>
        <taxon>Malacostraca</taxon>
        <taxon>Eumalacostraca</taxon>
        <taxon>Eucarida</taxon>
        <taxon>Decapoda</taxon>
        <taxon>Pleocyemata</taxon>
        <taxon>Brachyura</taxon>
        <taxon>Eubrachyura</taxon>
        <taxon>Portunoidea</taxon>
        <taxon>Portunidae</taxon>
        <taxon>Portuninae</taxon>
        <taxon>Scylla</taxon>
    </lineage>
</organism>
<feature type="active site" description="Proton acceptor 1" evidence="5">
    <location>
        <position position="179"/>
    </location>
</feature>
<dbReference type="PANTHER" id="PTHR10514">
    <property type="entry name" value="ANGIOTENSIN-CONVERTING ENZYME"/>
    <property type="match status" value="1"/>
</dbReference>
<evidence type="ECO:0000256" key="1">
    <source>
        <dbReference type="ARBA" id="ARBA00008139"/>
    </source>
</evidence>
<gene>
    <name evidence="17" type="ORF">O3P69_019744</name>
</gene>
<dbReference type="InterPro" id="IPR001548">
    <property type="entry name" value="Peptidase_M2"/>
</dbReference>
<keyword evidence="14" id="KW-0645">Protease</keyword>
<reference evidence="17 18" key="1">
    <citation type="submission" date="2023-03" db="EMBL/GenBank/DDBJ databases">
        <title>High-quality genome of Scylla paramamosain provides insights in environmental adaptation.</title>
        <authorList>
            <person name="Zhang L."/>
        </authorList>
    </citation>
    <scope>NUCLEOTIDE SEQUENCE [LARGE SCALE GENOMIC DNA]</scope>
    <source>
        <strain evidence="17">LZ_2023a</strain>
        <tissue evidence="17">Muscle</tissue>
    </source>
</reference>
<keyword evidence="16" id="KW-1133">Transmembrane helix</keyword>
<feature type="glycosylation site" description="N-linked (GlcNAc...) asparagine; partial" evidence="6">
    <location>
        <position position="381"/>
    </location>
</feature>
<evidence type="ECO:0000256" key="15">
    <source>
        <dbReference type="SAM" id="MobiDB-lite"/>
    </source>
</evidence>
<proteinExistence type="inferred from homology"/>
<dbReference type="SUPFAM" id="SSF55486">
    <property type="entry name" value="Metalloproteases ('zincins'), catalytic domain"/>
    <property type="match status" value="1"/>
</dbReference>
<evidence type="ECO:0000256" key="3">
    <source>
        <dbReference type="ARBA" id="ARBA00023157"/>
    </source>
</evidence>
<keyword evidence="14" id="KW-0121">Carboxypeptidase</keyword>
<keyword evidence="9 14" id="KW-0862">Zinc</keyword>
<dbReference type="Pfam" id="PF01401">
    <property type="entry name" value="Peptidase_M2"/>
    <property type="match status" value="1"/>
</dbReference>
<evidence type="ECO:0000256" key="9">
    <source>
        <dbReference type="PIRSR" id="PIRSR601548-3"/>
    </source>
</evidence>
<dbReference type="PROSITE" id="PS52011">
    <property type="entry name" value="PEPTIDASE_M2"/>
    <property type="match status" value="2"/>
</dbReference>
<feature type="binding site" evidence="9">
    <location>
        <position position="182"/>
    </location>
    <ligand>
        <name>Zn(2+)</name>
        <dbReference type="ChEBI" id="CHEBI:29105"/>
        <label>1</label>
        <note>catalytic</note>
    </ligand>
</feature>
<evidence type="ECO:0000256" key="6">
    <source>
        <dbReference type="PIRSR" id="PIRSR601548-10"/>
    </source>
</evidence>
<evidence type="ECO:0000256" key="12">
    <source>
        <dbReference type="PIRSR" id="PIRSR601548-8"/>
    </source>
</evidence>
<feature type="binding site" evidence="8">
    <location>
        <position position="107"/>
    </location>
    <ligand>
        <name>chloride</name>
        <dbReference type="ChEBI" id="CHEBI:17996"/>
        <label>1</label>
    </ligand>
</feature>
<feature type="binding site" evidence="8">
    <location>
        <position position="317"/>
    </location>
    <ligand>
        <name>chloride</name>
        <dbReference type="ChEBI" id="CHEBI:17996"/>
        <label>1</label>
    </ligand>
</feature>
<dbReference type="PANTHER" id="PTHR10514:SF24">
    <property type="entry name" value="ANGIOTENSIN-CONVERTING ENZYME 2"/>
    <property type="match status" value="1"/>
</dbReference>
<dbReference type="GO" id="GO:0006508">
    <property type="term" value="P:proteolysis"/>
    <property type="evidence" value="ECO:0007669"/>
    <property type="project" value="UniProtKB-KW"/>
</dbReference>
<feature type="active site" description="Proton donor 2" evidence="7">
    <location>
        <position position="308"/>
    </location>
</feature>
<feature type="binding site" evidence="12">
    <location>
        <position position="206"/>
    </location>
    <ligand>
        <name>Zn(2+)</name>
        <dbReference type="ChEBI" id="CHEBI:29105"/>
        <label>2</label>
        <note>catalytic</note>
    </ligand>
</feature>
<keyword evidence="14" id="KW-0378">Hydrolase</keyword>
<evidence type="ECO:0000313" key="18">
    <source>
        <dbReference type="Proteomes" id="UP001487740"/>
    </source>
</evidence>
<evidence type="ECO:0000256" key="7">
    <source>
        <dbReference type="PIRSR" id="PIRSR601548-11"/>
    </source>
</evidence>
<feature type="disulfide bond" evidence="10">
    <location>
        <begin position="333"/>
        <end position="345"/>
    </location>
</feature>
<feature type="binding site" evidence="9">
    <location>
        <position position="178"/>
    </location>
    <ligand>
        <name>Zn(2+)</name>
        <dbReference type="ChEBI" id="CHEBI:29105"/>
        <label>1</label>
        <note>catalytic</note>
    </ligand>
</feature>
<dbReference type="GO" id="GO:0046872">
    <property type="term" value="F:metal ion binding"/>
    <property type="evidence" value="ECO:0007669"/>
    <property type="project" value="UniProtKB-KW"/>
</dbReference>
<feature type="binding site" evidence="12">
    <location>
        <position position="178"/>
    </location>
    <ligand>
        <name>Zn(2+)</name>
        <dbReference type="ChEBI" id="CHEBI:29105"/>
        <label>2</label>
        <note>catalytic</note>
    </ligand>
</feature>
<evidence type="ECO:0000256" key="5">
    <source>
        <dbReference type="PIRSR" id="PIRSR601548-1"/>
    </source>
</evidence>
<feature type="active site" description="Proton donor 1" evidence="5">
    <location>
        <position position="308"/>
    </location>
</feature>
<feature type="binding site" evidence="12">
    <location>
        <position position="182"/>
    </location>
    <ligand>
        <name>Zn(2+)</name>
        <dbReference type="ChEBI" id="CHEBI:29105"/>
        <label>2</label>
        <note>catalytic</note>
    </ligand>
</feature>
<dbReference type="GO" id="GO:0005886">
    <property type="term" value="C:plasma membrane"/>
    <property type="evidence" value="ECO:0007669"/>
    <property type="project" value="TreeGrafter"/>
</dbReference>
<comment type="cofactor">
    <cofactor evidence="14">
        <name>Zn(2+)</name>
        <dbReference type="ChEBI" id="CHEBI:29105"/>
    </cofactor>
    <text evidence="14">Binds 1 zinc ion per subunit.</text>
</comment>
<dbReference type="GO" id="GO:0004180">
    <property type="term" value="F:carboxypeptidase activity"/>
    <property type="evidence" value="ECO:0007669"/>
    <property type="project" value="UniProtKB-KW"/>
</dbReference>
<comment type="caution">
    <text evidence="17">The sequence shown here is derived from an EMBL/GenBank/DDBJ whole genome shotgun (WGS) entry which is preliminary data.</text>
</comment>
<sequence length="470" mass="53670">MMRKAFQMELNEEDGKNLSQILSNMSTIYSTAQVCLQGQQCMELDPELTNIMANSRNYSQLVEVWEGWRKNVSRKIKPYYLQYLELMNEKAKLNDFSDAGQMWRNEYETEGFQEAMEGLYREIRPIYKLVHAYVRKRLREHYQIDPRGALPVCVLGDIWGRIKMCTQVTMDDLQVAHHELGHVQYFMQYAHLPLTYRDGANGGFHEAIGELVGAMMETPQHLNKVGLLPHPPSGPEMGVNHLMMAALQTVTTLPFHLVHDLWRWRVWRGEVEEDKYNEEFWKLMLEYAGVEPPVPRTDKDLDPPALFHVANNYDMIRYFTRTILQFQILEGLCRAAGHEGPLHTCDLHGSEEAGKVLASGLALGSSKPWPEVLKILTGSSNMSTRPLRQFFAPLEEWLKDKGLRDTGPRDTGPRDSGPRDNGQEGVGWGKDWRRLNDLINYGGVASAVTTTTATTTTITILLLFLLIVST</sequence>
<keyword evidence="16" id="KW-0812">Transmembrane</keyword>
<dbReference type="EC" id="3.4.-.-" evidence="14"/>
<keyword evidence="2" id="KW-0732">Signal</keyword>
<feature type="glycosylation site" description="N-linked (GlcNAc...) asparagine" evidence="11">
    <location>
        <position position="24"/>
    </location>
</feature>
<name>A0AAW0SYU2_SCYPA</name>
<keyword evidence="3 10" id="KW-1015">Disulfide bond</keyword>
<keyword evidence="9 14" id="KW-0479">Metal-binding</keyword>
<keyword evidence="14" id="KW-0482">Metalloprotease</keyword>
<evidence type="ECO:0000313" key="17">
    <source>
        <dbReference type="EMBL" id="KAK8379926.1"/>
    </source>
</evidence>
<feature type="compositionally biased region" description="Basic and acidic residues" evidence="15">
    <location>
        <begin position="401"/>
        <end position="422"/>
    </location>
</feature>
<evidence type="ECO:0000256" key="13">
    <source>
        <dbReference type="PROSITE-ProRule" id="PRU01355"/>
    </source>
</evidence>
<dbReference type="PRINTS" id="PR00791">
    <property type="entry name" value="PEPDIPTASEA"/>
</dbReference>
<evidence type="ECO:0000256" key="14">
    <source>
        <dbReference type="RuleBase" id="RU361144"/>
    </source>
</evidence>
<keyword evidence="18" id="KW-1185">Reference proteome</keyword>
<keyword evidence="16" id="KW-0472">Membrane</keyword>
<dbReference type="CDD" id="cd06461">
    <property type="entry name" value="M2_ACE"/>
    <property type="match status" value="1"/>
</dbReference>
<evidence type="ECO:0000256" key="4">
    <source>
        <dbReference type="ARBA" id="ARBA00023180"/>
    </source>
</evidence>
<protein>
    <recommendedName>
        <fullName evidence="14">Angiotensin-converting enzyme</fullName>
        <ecNumber evidence="14">3.4.-.-</ecNumber>
    </recommendedName>
</protein>
<keyword evidence="4 6" id="KW-0325">Glycoprotein</keyword>